<dbReference type="Gene3D" id="3.40.50.2300">
    <property type="match status" value="1"/>
</dbReference>
<dbReference type="RefSeq" id="WP_132538132.1">
    <property type="nucleotide sequence ID" value="NZ_SLWY01000002.1"/>
</dbReference>
<dbReference type="Pfam" id="PF00072">
    <property type="entry name" value="Response_reg"/>
    <property type="match status" value="1"/>
</dbReference>
<dbReference type="GO" id="GO:0000160">
    <property type="term" value="P:phosphorelay signal transduction system"/>
    <property type="evidence" value="ECO:0007669"/>
    <property type="project" value="InterPro"/>
</dbReference>
<keyword evidence="1 2" id="KW-0597">Phosphoprotein</keyword>
<reference evidence="4 5" key="1">
    <citation type="submission" date="2019-03" db="EMBL/GenBank/DDBJ databases">
        <title>Genomic Encyclopedia of Type Strains, Phase IV (KMG-IV): sequencing the most valuable type-strain genomes for metagenomic binning, comparative biology and taxonomic classification.</title>
        <authorList>
            <person name="Goeker M."/>
        </authorList>
    </citation>
    <scope>NUCLEOTIDE SEQUENCE [LARGE SCALE GENOMIC DNA]</scope>
    <source>
        <strain evidence="4 5">DSM 25287</strain>
    </source>
</reference>
<dbReference type="InterPro" id="IPR050595">
    <property type="entry name" value="Bact_response_regulator"/>
</dbReference>
<dbReference type="PANTHER" id="PTHR44591">
    <property type="entry name" value="STRESS RESPONSE REGULATOR PROTEIN 1"/>
    <property type="match status" value="1"/>
</dbReference>
<dbReference type="AlphaFoldDB" id="A0A4R2LJB6"/>
<feature type="domain" description="Response regulatory" evidence="3">
    <location>
        <begin position="4"/>
        <end position="121"/>
    </location>
</feature>
<dbReference type="SMART" id="SM00448">
    <property type="entry name" value="REC"/>
    <property type="match status" value="1"/>
</dbReference>
<gene>
    <name evidence="4" type="ORF">EV699_1023</name>
</gene>
<name>A0A4R2LJB6_9GAMM</name>
<dbReference type="PANTHER" id="PTHR44591:SF25">
    <property type="entry name" value="CHEMOTAXIS TWO-COMPONENT RESPONSE REGULATOR"/>
    <property type="match status" value="1"/>
</dbReference>
<comment type="caution">
    <text evidence="4">The sequence shown here is derived from an EMBL/GenBank/DDBJ whole genome shotgun (WGS) entry which is preliminary data.</text>
</comment>
<dbReference type="InterPro" id="IPR011006">
    <property type="entry name" value="CheY-like_superfamily"/>
</dbReference>
<dbReference type="Proteomes" id="UP000295765">
    <property type="component" value="Unassembled WGS sequence"/>
</dbReference>
<dbReference type="OrthoDB" id="9793549at2"/>
<dbReference type="InterPro" id="IPR001789">
    <property type="entry name" value="Sig_transdc_resp-reg_receiver"/>
</dbReference>
<protein>
    <submittedName>
        <fullName evidence="4">Two-component system chemotaxis response regulator CheY</fullName>
    </submittedName>
</protein>
<evidence type="ECO:0000256" key="2">
    <source>
        <dbReference type="PROSITE-ProRule" id="PRU00169"/>
    </source>
</evidence>
<accession>A0A4R2LJB6</accession>
<dbReference type="SUPFAM" id="SSF52172">
    <property type="entry name" value="CheY-like"/>
    <property type="match status" value="1"/>
</dbReference>
<feature type="modified residue" description="4-aspartylphosphate" evidence="2">
    <location>
        <position position="54"/>
    </location>
</feature>
<evidence type="ECO:0000259" key="3">
    <source>
        <dbReference type="PROSITE" id="PS50110"/>
    </source>
</evidence>
<dbReference type="EMBL" id="SLWY01000002">
    <property type="protein sequence ID" value="TCO83306.1"/>
    <property type="molecule type" value="Genomic_DNA"/>
</dbReference>
<dbReference type="PROSITE" id="PS50110">
    <property type="entry name" value="RESPONSE_REGULATORY"/>
    <property type="match status" value="1"/>
</dbReference>
<sequence length="124" mass="13739">MGKRALVIDDSRAMRRILAGILGEQGFEVIEAGDGREGLQRLREADTVDVVLVDWNMPVMNGYDFIRAVRAEPCWGRLPLMMVTTETEMDHVVEALAAGASEYLMKPFSAESVLEKLSLLGVLE</sequence>
<evidence type="ECO:0000256" key="1">
    <source>
        <dbReference type="ARBA" id="ARBA00022553"/>
    </source>
</evidence>
<organism evidence="4 5">
    <name type="scientific">Plasticicumulans lactativorans</name>
    <dbReference type="NCBI Taxonomy" id="1133106"/>
    <lineage>
        <taxon>Bacteria</taxon>
        <taxon>Pseudomonadati</taxon>
        <taxon>Pseudomonadota</taxon>
        <taxon>Gammaproteobacteria</taxon>
        <taxon>Candidatus Competibacteraceae</taxon>
        <taxon>Plasticicumulans</taxon>
    </lineage>
</organism>
<evidence type="ECO:0000313" key="5">
    <source>
        <dbReference type="Proteomes" id="UP000295765"/>
    </source>
</evidence>
<keyword evidence="5" id="KW-1185">Reference proteome</keyword>
<proteinExistence type="predicted"/>
<evidence type="ECO:0000313" key="4">
    <source>
        <dbReference type="EMBL" id="TCO83306.1"/>
    </source>
</evidence>